<accession>A0A520KT27</accession>
<dbReference type="FunFam" id="2.40.110.10:FF:000002">
    <property type="entry name" value="Acyl-CoA dehydrogenase fadE12"/>
    <property type="match status" value="1"/>
</dbReference>
<dbReference type="InterPro" id="IPR009075">
    <property type="entry name" value="AcylCo_DH/oxidase_C"/>
</dbReference>
<evidence type="ECO:0000256" key="4">
    <source>
        <dbReference type="ARBA" id="ARBA00022827"/>
    </source>
</evidence>
<comment type="caution">
    <text evidence="10">The sequence shown here is derived from an EMBL/GenBank/DDBJ whole genome shotgun (WGS) entry which is preliminary data.</text>
</comment>
<reference evidence="10 11" key="1">
    <citation type="journal article" date="2019" name="Nat. Microbiol.">
        <title>Wide diversity of methane and short-chain alkane metabolisms in uncultured archaea.</title>
        <authorList>
            <person name="Borrel G."/>
            <person name="Adam P.S."/>
            <person name="McKay L.J."/>
            <person name="Chen L.X."/>
            <person name="Sierra-Garcia I.N."/>
            <person name="Sieber C.M."/>
            <person name="Letourneur Q."/>
            <person name="Ghozlane A."/>
            <person name="Andersen G.L."/>
            <person name="Li W.J."/>
            <person name="Hallam S.J."/>
            <person name="Muyzer G."/>
            <person name="de Oliveira V.M."/>
            <person name="Inskeep W.P."/>
            <person name="Banfield J.F."/>
            <person name="Gribaldo S."/>
        </authorList>
    </citation>
    <scope>NUCLEOTIDE SEQUENCE [LARGE SCALE GENOMIC DNA]</scope>
    <source>
        <strain evidence="10">NM1a</strain>
    </source>
</reference>
<dbReference type="EMBL" id="RXIF01000004">
    <property type="protein sequence ID" value="RZN65059.1"/>
    <property type="molecule type" value="Genomic_DNA"/>
</dbReference>
<dbReference type="PANTHER" id="PTHR43884">
    <property type="entry name" value="ACYL-COA DEHYDROGENASE"/>
    <property type="match status" value="1"/>
</dbReference>
<keyword evidence="3 6" id="KW-0285">Flavoprotein</keyword>
<dbReference type="PROSITE" id="PS00073">
    <property type="entry name" value="ACYL_COA_DH_2"/>
    <property type="match status" value="1"/>
</dbReference>
<dbReference type="InterPro" id="IPR006089">
    <property type="entry name" value="Acyl-CoA_DH_CS"/>
</dbReference>
<protein>
    <submittedName>
        <fullName evidence="10">Acyl-CoA dehydrogenase</fullName>
    </submittedName>
</protein>
<keyword evidence="5 6" id="KW-0560">Oxidoreductase</keyword>
<dbReference type="InterPro" id="IPR013786">
    <property type="entry name" value="AcylCoA_DH/ox_N"/>
</dbReference>
<dbReference type="AlphaFoldDB" id="A0A520KT27"/>
<dbReference type="InterPro" id="IPR009100">
    <property type="entry name" value="AcylCoA_DH/oxidase_NM_dom_sf"/>
</dbReference>
<evidence type="ECO:0000256" key="3">
    <source>
        <dbReference type="ARBA" id="ARBA00022630"/>
    </source>
</evidence>
<evidence type="ECO:0000256" key="1">
    <source>
        <dbReference type="ARBA" id="ARBA00001974"/>
    </source>
</evidence>
<dbReference type="Gene3D" id="2.40.110.10">
    <property type="entry name" value="Butyryl-CoA Dehydrogenase, subunit A, domain 2"/>
    <property type="match status" value="1"/>
</dbReference>
<dbReference type="Gene3D" id="1.10.540.10">
    <property type="entry name" value="Acyl-CoA dehydrogenase/oxidase, N-terminal domain"/>
    <property type="match status" value="1"/>
</dbReference>
<feature type="domain" description="Acyl-CoA dehydrogenase/oxidase N-terminal" evidence="9">
    <location>
        <begin position="6"/>
        <end position="118"/>
    </location>
</feature>
<dbReference type="Proteomes" id="UP000317158">
    <property type="component" value="Unassembled WGS sequence"/>
</dbReference>
<evidence type="ECO:0000259" key="9">
    <source>
        <dbReference type="Pfam" id="PF02771"/>
    </source>
</evidence>
<evidence type="ECO:0000256" key="2">
    <source>
        <dbReference type="ARBA" id="ARBA00009347"/>
    </source>
</evidence>
<evidence type="ECO:0000259" key="7">
    <source>
        <dbReference type="Pfam" id="PF00441"/>
    </source>
</evidence>
<name>A0A520KT27_METT2</name>
<evidence type="ECO:0000256" key="5">
    <source>
        <dbReference type="ARBA" id="ARBA00023002"/>
    </source>
</evidence>
<comment type="cofactor">
    <cofactor evidence="1 6">
        <name>FAD</name>
        <dbReference type="ChEBI" id="CHEBI:57692"/>
    </cofactor>
</comment>
<evidence type="ECO:0000313" key="10">
    <source>
        <dbReference type="EMBL" id="RZN65059.1"/>
    </source>
</evidence>
<dbReference type="GO" id="GO:0050660">
    <property type="term" value="F:flavin adenine dinucleotide binding"/>
    <property type="evidence" value="ECO:0007669"/>
    <property type="project" value="InterPro"/>
</dbReference>
<sequence length="384" mass="42267">MDFGLTEEQEDIKNAAKEFAEGEFDIEFARKCEEEHIYPIDLVKKAAKEGFIGMAFPEEYGGQGLGILETCLVSEEFAKVDSTLSLPILAATFGSEQILLFGSEEQKEKYLPKIAAGEYISCGMYTEPDAGSDAASYKTTALRDGDDFVINGTKTFITNGGVANGGALCAVTDPDAPKFSNMSVVWIDDLQTREGVTISDLGKKMGINSTSTCEIAFDNCRVPQSNLVGNEGMGFMQAMMFFDTTRVGVGAMSVGMAQGAFDKALAYARERKAFGIPIAKFEVTMFKFAEMATYIEAARNLVYKAAWLIDHDQADPTLSSMAKWYAAKVGVYVCDEAIQIHGGYGYMAEYDVERWYRNAKIQEIYEGTKEIEKYTIGRELIGRI</sequence>
<dbReference type="InterPro" id="IPR046373">
    <property type="entry name" value="Acyl-CoA_Oxase/DH_mid-dom_sf"/>
</dbReference>
<evidence type="ECO:0000256" key="6">
    <source>
        <dbReference type="RuleBase" id="RU362125"/>
    </source>
</evidence>
<proteinExistence type="inferred from homology"/>
<evidence type="ECO:0000259" key="8">
    <source>
        <dbReference type="Pfam" id="PF02770"/>
    </source>
</evidence>
<dbReference type="PIRSF" id="PIRSF016578">
    <property type="entry name" value="HsaA"/>
    <property type="match status" value="1"/>
</dbReference>
<keyword evidence="4 6" id="KW-0274">FAD</keyword>
<dbReference type="PANTHER" id="PTHR43884:SF12">
    <property type="entry name" value="ISOVALERYL-COA DEHYDROGENASE, MITOCHONDRIAL-RELATED"/>
    <property type="match status" value="1"/>
</dbReference>
<dbReference type="Pfam" id="PF02771">
    <property type="entry name" value="Acyl-CoA_dh_N"/>
    <property type="match status" value="1"/>
</dbReference>
<organism evidence="10 11">
    <name type="scientific">Methanoliparum thermophilum</name>
    <dbReference type="NCBI Taxonomy" id="2491083"/>
    <lineage>
        <taxon>Archaea</taxon>
        <taxon>Methanobacteriati</taxon>
        <taxon>Methanobacteriota</taxon>
        <taxon>Candidatus Methanoliparia</taxon>
        <taxon>Candidatus Methanoliparales</taxon>
        <taxon>Candidatus Methanoliparaceae</taxon>
        <taxon>Candidatus Methanoliparum</taxon>
    </lineage>
</organism>
<dbReference type="GO" id="GO:0003995">
    <property type="term" value="F:acyl-CoA dehydrogenase activity"/>
    <property type="evidence" value="ECO:0007669"/>
    <property type="project" value="InterPro"/>
</dbReference>
<dbReference type="SUPFAM" id="SSF47203">
    <property type="entry name" value="Acyl-CoA dehydrogenase C-terminal domain-like"/>
    <property type="match status" value="1"/>
</dbReference>
<feature type="domain" description="Acyl-CoA oxidase/dehydrogenase middle" evidence="8">
    <location>
        <begin position="122"/>
        <end position="220"/>
    </location>
</feature>
<dbReference type="InterPro" id="IPR036250">
    <property type="entry name" value="AcylCo_DH-like_C"/>
</dbReference>
<dbReference type="InterPro" id="IPR006091">
    <property type="entry name" value="Acyl-CoA_Oxase/DH_mid-dom"/>
</dbReference>
<comment type="similarity">
    <text evidence="2 6">Belongs to the acyl-CoA dehydrogenase family.</text>
</comment>
<feature type="domain" description="Acyl-CoA dehydrogenase/oxidase C-terminal" evidence="7">
    <location>
        <begin position="232"/>
        <end position="380"/>
    </location>
</feature>
<dbReference type="SUPFAM" id="SSF56645">
    <property type="entry name" value="Acyl-CoA dehydrogenase NM domain-like"/>
    <property type="match status" value="1"/>
</dbReference>
<dbReference type="Gene3D" id="1.20.140.10">
    <property type="entry name" value="Butyryl-CoA Dehydrogenase, subunit A, domain 3"/>
    <property type="match status" value="1"/>
</dbReference>
<gene>
    <name evidence="10" type="ORF">EF806_03185</name>
</gene>
<dbReference type="InterPro" id="IPR037069">
    <property type="entry name" value="AcylCoA_DH/ox_N_sf"/>
</dbReference>
<dbReference type="FunFam" id="1.20.140.10:FF:000001">
    <property type="entry name" value="Acyl-CoA dehydrogenase"/>
    <property type="match status" value="1"/>
</dbReference>
<dbReference type="Pfam" id="PF02770">
    <property type="entry name" value="Acyl-CoA_dh_M"/>
    <property type="match status" value="1"/>
</dbReference>
<evidence type="ECO:0000313" key="11">
    <source>
        <dbReference type="Proteomes" id="UP000317158"/>
    </source>
</evidence>
<dbReference type="Pfam" id="PF00441">
    <property type="entry name" value="Acyl-CoA_dh_1"/>
    <property type="match status" value="1"/>
</dbReference>